<proteinExistence type="predicted"/>
<keyword evidence="1" id="KW-0812">Transmembrane</keyword>
<feature type="transmembrane region" description="Helical" evidence="1">
    <location>
        <begin position="102"/>
        <end position="124"/>
    </location>
</feature>
<gene>
    <name evidence="2" type="ORF">SAMN04488134_102336</name>
</gene>
<keyword evidence="1" id="KW-1133">Transmembrane helix</keyword>
<dbReference type="RefSeq" id="WP_091495689.1">
    <property type="nucleotide sequence ID" value="NZ_FODJ01000002.1"/>
</dbReference>
<evidence type="ECO:0000313" key="3">
    <source>
        <dbReference type="Proteomes" id="UP000199300"/>
    </source>
</evidence>
<accession>A0A1H8KML9</accession>
<feature type="transmembrane region" description="Helical" evidence="1">
    <location>
        <begin position="77"/>
        <end position="95"/>
    </location>
</feature>
<feature type="transmembrane region" description="Helical" evidence="1">
    <location>
        <begin position="49"/>
        <end position="71"/>
    </location>
</feature>
<dbReference type="EMBL" id="FODJ01000002">
    <property type="protein sequence ID" value="SEN93961.1"/>
    <property type="molecule type" value="Genomic_DNA"/>
</dbReference>
<organism evidence="2 3">
    <name type="scientific">Amphibacillus marinus</name>
    <dbReference type="NCBI Taxonomy" id="872970"/>
    <lineage>
        <taxon>Bacteria</taxon>
        <taxon>Bacillati</taxon>
        <taxon>Bacillota</taxon>
        <taxon>Bacilli</taxon>
        <taxon>Bacillales</taxon>
        <taxon>Bacillaceae</taxon>
        <taxon>Amphibacillus</taxon>
    </lineage>
</organism>
<keyword evidence="1" id="KW-0472">Membrane</keyword>
<feature type="transmembrane region" description="Helical" evidence="1">
    <location>
        <begin position="18"/>
        <end position="37"/>
    </location>
</feature>
<protein>
    <submittedName>
        <fullName evidence="2">Uncharacterized protein</fullName>
    </submittedName>
</protein>
<evidence type="ECO:0000313" key="2">
    <source>
        <dbReference type="EMBL" id="SEN93961.1"/>
    </source>
</evidence>
<reference evidence="2 3" key="1">
    <citation type="submission" date="2016-10" db="EMBL/GenBank/DDBJ databases">
        <authorList>
            <person name="de Groot N.N."/>
        </authorList>
    </citation>
    <scope>NUCLEOTIDE SEQUENCE [LARGE SCALE GENOMIC DNA]</scope>
    <source>
        <strain evidence="2 3">CGMCC 1.10434</strain>
    </source>
</reference>
<evidence type="ECO:0000256" key="1">
    <source>
        <dbReference type="SAM" id="Phobius"/>
    </source>
</evidence>
<sequence length="127" mass="14696">MLIMVIAYQGIFSTFNPISITLGATSLMSLLLIFLLVRQHLRKTTRYRGNMFTIAILIFQIGFISAFMFNLFESETLFDWMYFATMIAGIIGTIFEFRNNPLIALMMGLITLLLLSFLPFFLIFTYM</sequence>
<name>A0A1H8KML9_9BACI</name>
<dbReference type="Proteomes" id="UP000199300">
    <property type="component" value="Unassembled WGS sequence"/>
</dbReference>
<dbReference type="AlphaFoldDB" id="A0A1H8KML9"/>
<keyword evidence="3" id="KW-1185">Reference proteome</keyword>